<evidence type="ECO:0000256" key="9">
    <source>
        <dbReference type="ARBA" id="ARBA00049534"/>
    </source>
</evidence>
<evidence type="ECO:0000256" key="11">
    <source>
        <dbReference type="PIRSR" id="PIRSR000495-1"/>
    </source>
</evidence>
<comment type="pathway">
    <text evidence="1 10">Amino-acid biosynthesis; L-histidine biosynthesis; L-histidine from 5-phospho-alpha-D-ribose 1-diphosphate: step 5/9.</text>
</comment>
<protein>
    <recommendedName>
        <fullName evidence="10">Imidazole glycerol phosphate synthase subunit HisH</fullName>
        <ecNumber evidence="10">4.3.2.10</ecNumber>
    </recommendedName>
    <alternativeName>
        <fullName evidence="10">IGP synthase glutaminase subunit</fullName>
        <ecNumber evidence="10">3.5.1.2</ecNumber>
    </alternativeName>
    <alternativeName>
        <fullName evidence="10">IGP synthase subunit HisH</fullName>
    </alternativeName>
    <alternativeName>
        <fullName evidence="10">ImGP synthase subunit HisH</fullName>
        <shortName evidence="10">IGPS subunit HisH</shortName>
    </alternativeName>
</protein>
<evidence type="ECO:0000256" key="1">
    <source>
        <dbReference type="ARBA" id="ARBA00005091"/>
    </source>
</evidence>
<evidence type="ECO:0000313" key="13">
    <source>
        <dbReference type="EMBL" id="ANU63090.1"/>
    </source>
</evidence>
<dbReference type="PROSITE" id="PS51273">
    <property type="entry name" value="GATASE_TYPE_1"/>
    <property type="match status" value="1"/>
</dbReference>
<dbReference type="HAMAP" id="MF_00278">
    <property type="entry name" value="HisH"/>
    <property type="match status" value="1"/>
</dbReference>
<evidence type="ECO:0000259" key="12">
    <source>
        <dbReference type="Pfam" id="PF00117"/>
    </source>
</evidence>
<dbReference type="UniPathway" id="UPA00031">
    <property type="reaction ID" value="UER00010"/>
</dbReference>
<evidence type="ECO:0000313" key="16">
    <source>
        <dbReference type="Proteomes" id="UP000306630"/>
    </source>
</evidence>
<dbReference type="PANTHER" id="PTHR42701">
    <property type="entry name" value="IMIDAZOLE GLYCEROL PHOSPHATE SYNTHASE SUBUNIT HISH"/>
    <property type="match status" value="1"/>
</dbReference>
<feature type="active site" evidence="10 11">
    <location>
        <position position="180"/>
    </location>
</feature>
<accession>A0A1B1S8I5</accession>
<evidence type="ECO:0000313" key="15">
    <source>
        <dbReference type="Proteomes" id="UP000186351"/>
    </source>
</evidence>
<keyword evidence="4 10" id="KW-0378">Hydrolase</keyword>
<feature type="domain" description="Glutamine amidotransferase" evidence="12">
    <location>
        <begin position="36"/>
        <end position="185"/>
    </location>
</feature>
<dbReference type="EC" id="3.5.1.2" evidence="10"/>
<dbReference type="GeneID" id="65536158"/>
<comment type="function">
    <text evidence="10">IGPS catalyzes the conversion of PRFAR and glutamine to IGP, AICAR and glutamate. The HisH subunit catalyzes the hydrolysis of glutamine to glutamate and ammonia as part of the synthesis of IGP and AICAR. The resulting ammonia molecule is channeled to the active site of HisF.</text>
</comment>
<dbReference type="STRING" id="1796646.A4V02_04760"/>
<comment type="catalytic activity">
    <reaction evidence="9 10">
        <text>L-glutamine + H2O = L-glutamate + NH4(+)</text>
        <dbReference type="Rhea" id="RHEA:15889"/>
        <dbReference type="ChEBI" id="CHEBI:15377"/>
        <dbReference type="ChEBI" id="CHEBI:28938"/>
        <dbReference type="ChEBI" id="CHEBI:29985"/>
        <dbReference type="ChEBI" id="CHEBI:58359"/>
        <dbReference type="EC" id="3.5.1.2"/>
    </reaction>
</comment>
<evidence type="ECO:0000256" key="4">
    <source>
        <dbReference type="ARBA" id="ARBA00022801"/>
    </source>
</evidence>
<keyword evidence="3 10" id="KW-0028">Amino-acid biosynthesis</keyword>
<dbReference type="Pfam" id="PF00117">
    <property type="entry name" value="GATase"/>
    <property type="match status" value="1"/>
</dbReference>
<reference evidence="14 16" key="3">
    <citation type="submission" date="2019-04" db="EMBL/GenBank/DDBJ databases">
        <title>Microbes associate with the intestines of laboratory mice.</title>
        <authorList>
            <person name="Navarre W."/>
            <person name="Wong E."/>
            <person name="Huang K."/>
            <person name="Tropini C."/>
            <person name="Ng K."/>
            <person name="Yu B."/>
        </authorList>
    </citation>
    <scope>NUCLEOTIDE SEQUENCE [LARGE SCALE GENOMIC DNA]</scope>
    <source>
        <strain evidence="14 16">NM06_A21</strain>
    </source>
</reference>
<comment type="catalytic activity">
    <reaction evidence="8 10">
        <text>5-[(5-phospho-1-deoxy-D-ribulos-1-ylimino)methylamino]-1-(5-phospho-beta-D-ribosyl)imidazole-4-carboxamide + L-glutamine = D-erythro-1-(imidazol-4-yl)glycerol 3-phosphate + 5-amino-1-(5-phospho-beta-D-ribosyl)imidazole-4-carboxamide + L-glutamate + H(+)</text>
        <dbReference type="Rhea" id="RHEA:24793"/>
        <dbReference type="ChEBI" id="CHEBI:15378"/>
        <dbReference type="ChEBI" id="CHEBI:29985"/>
        <dbReference type="ChEBI" id="CHEBI:58278"/>
        <dbReference type="ChEBI" id="CHEBI:58359"/>
        <dbReference type="ChEBI" id="CHEBI:58475"/>
        <dbReference type="ChEBI" id="CHEBI:58525"/>
        <dbReference type="EC" id="4.3.2.10"/>
    </reaction>
</comment>
<keyword evidence="7 10" id="KW-0456">Lyase</keyword>
<dbReference type="EC" id="4.3.2.10" evidence="10"/>
<dbReference type="InterPro" id="IPR029062">
    <property type="entry name" value="Class_I_gatase-like"/>
</dbReference>
<evidence type="ECO:0000256" key="8">
    <source>
        <dbReference type="ARBA" id="ARBA00047838"/>
    </source>
</evidence>
<evidence type="ECO:0000256" key="7">
    <source>
        <dbReference type="ARBA" id="ARBA00023239"/>
    </source>
</evidence>
<sequence>MIAVVRYNAGNVFSVECALNRLGVEFVLTADEKTLRSADKVIFPGVGEAAAAMHHLRSTGLDRVLCNLTNPVLGICIGQQLMCRHSEEGDVDCLGIFDADVRRLVSTEHNFKIPHTGWDTVTVTAPDGPVPEMLDGQYFYYVHSYVVPVNSDTAAITDYCGPWSAAMHRDNFYAVQFHPEKSGAAGTCLLSHFLNL</sequence>
<feature type="active site" description="Nucleophile" evidence="10 11">
    <location>
        <position position="76"/>
    </location>
</feature>
<comment type="subunit">
    <text evidence="2 10">Heterodimer of HisH and HisF.</text>
</comment>
<evidence type="ECO:0000256" key="10">
    <source>
        <dbReference type="HAMAP-Rule" id="MF_00278"/>
    </source>
</evidence>
<reference evidence="15" key="1">
    <citation type="submission" date="2016-04" db="EMBL/GenBank/DDBJ databases">
        <title>Complete Genome Sequences of Twelve Strains of a Stable Defined Moderately Diverse Mouse Microbiota 2 (sDMDMm2).</title>
        <authorList>
            <person name="Uchimura Y."/>
            <person name="Wyss M."/>
            <person name="Brugiroux S."/>
            <person name="Limenitakis J.P."/>
            <person name="Stecher B."/>
            <person name="McCoy K.D."/>
            <person name="Macpherson A.J."/>
        </authorList>
    </citation>
    <scope>NUCLEOTIDE SEQUENCE [LARGE SCALE GENOMIC DNA]</scope>
    <source>
        <strain evidence="15">YL27</strain>
    </source>
</reference>
<keyword evidence="15" id="KW-1185">Reference proteome</keyword>
<gene>
    <name evidence="10 14" type="primary">hisH</name>
    <name evidence="13" type="ORF">A4V02_04760</name>
    <name evidence="14" type="ORF">E5333_00765</name>
</gene>
<evidence type="ECO:0000256" key="5">
    <source>
        <dbReference type="ARBA" id="ARBA00022962"/>
    </source>
</evidence>
<evidence type="ECO:0000256" key="2">
    <source>
        <dbReference type="ARBA" id="ARBA00011152"/>
    </source>
</evidence>
<comment type="subcellular location">
    <subcellularLocation>
        <location evidence="10">Cytoplasm</location>
    </subcellularLocation>
</comment>
<dbReference type="KEGG" id="pary:A4V02_04760"/>
<dbReference type="EMBL" id="CP015402">
    <property type="protein sequence ID" value="ANU63090.1"/>
    <property type="molecule type" value="Genomic_DNA"/>
</dbReference>
<dbReference type="CDD" id="cd01748">
    <property type="entry name" value="GATase1_IGP_Synthase"/>
    <property type="match status" value="1"/>
</dbReference>
<dbReference type="Gene3D" id="3.40.50.880">
    <property type="match status" value="1"/>
</dbReference>
<reference evidence="13" key="2">
    <citation type="submission" date="2017-04" db="EMBL/GenBank/DDBJ databases">
        <title>Complete Genome Sequences of Twelve Strains of a Stable Defined Moderately Diverse Mouse Microbiota 2 (sDMDMm2).</title>
        <authorList>
            <person name="Uchimura Y."/>
            <person name="Wyss M."/>
            <person name="Brugiroux S."/>
            <person name="Limenitakis J.P."/>
            <person name="Stecher B."/>
            <person name="McCoy K.D."/>
            <person name="Macpherson A.J."/>
        </authorList>
    </citation>
    <scope>NUCLEOTIDE SEQUENCE</scope>
    <source>
        <strain evidence="13">YL27</strain>
    </source>
</reference>
<keyword evidence="5 10" id="KW-0315">Glutamine amidotransferase</keyword>
<dbReference type="PIRSF" id="PIRSF000495">
    <property type="entry name" value="Amidotransf_hisH"/>
    <property type="match status" value="1"/>
</dbReference>
<dbReference type="GO" id="GO:0004359">
    <property type="term" value="F:glutaminase activity"/>
    <property type="evidence" value="ECO:0007669"/>
    <property type="project" value="UniProtKB-EC"/>
</dbReference>
<feature type="active site" evidence="10 11">
    <location>
        <position position="178"/>
    </location>
</feature>
<evidence type="ECO:0000256" key="6">
    <source>
        <dbReference type="ARBA" id="ARBA00023102"/>
    </source>
</evidence>
<dbReference type="NCBIfam" id="TIGR01855">
    <property type="entry name" value="IMP_synth_hisH"/>
    <property type="match status" value="1"/>
</dbReference>
<dbReference type="Proteomes" id="UP000306630">
    <property type="component" value="Unassembled WGS sequence"/>
</dbReference>
<dbReference type="AlphaFoldDB" id="A0A1B1S8I5"/>
<dbReference type="EMBL" id="SRYD01000002">
    <property type="protein sequence ID" value="TGY76555.1"/>
    <property type="molecule type" value="Genomic_DNA"/>
</dbReference>
<evidence type="ECO:0000256" key="3">
    <source>
        <dbReference type="ARBA" id="ARBA00022605"/>
    </source>
</evidence>
<dbReference type="GO" id="GO:0016829">
    <property type="term" value="F:lyase activity"/>
    <property type="evidence" value="ECO:0007669"/>
    <property type="project" value="UniProtKB-KW"/>
</dbReference>
<name>A0A1B1S8I5_9BACT</name>
<dbReference type="InterPro" id="IPR017926">
    <property type="entry name" value="GATASE"/>
</dbReference>
<keyword evidence="6 10" id="KW-0368">Histidine biosynthesis</keyword>
<dbReference type="Proteomes" id="UP000186351">
    <property type="component" value="Chromosome"/>
</dbReference>
<dbReference type="RefSeq" id="WP_068960450.1">
    <property type="nucleotide sequence ID" value="NZ_CAJTAP010000005.1"/>
</dbReference>
<dbReference type="GO" id="GO:0005737">
    <property type="term" value="C:cytoplasm"/>
    <property type="evidence" value="ECO:0007669"/>
    <property type="project" value="UniProtKB-SubCell"/>
</dbReference>
<dbReference type="GO" id="GO:0000105">
    <property type="term" value="P:L-histidine biosynthetic process"/>
    <property type="evidence" value="ECO:0007669"/>
    <property type="project" value="UniProtKB-UniRule"/>
</dbReference>
<organism evidence="13 15">
    <name type="scientific">Muribaculum intestinale</name>
    <dbReference type="NCBI Taxonomy" id="1796646"/>
    <lineage>
        <taxon>Bacteria</taxon>
        <taxon>Pseudomonadati</taxon>
        <taxon>Bacteroidota</taxon>
        <taxon>Bacteroidia</taxon>
        <taxon>Bacteroidales</taxon>
        <taxon>Muribaculaceae</taxon>
        <taxon>Muribaculum</taxon>
    </lineage>
</organism>
<keyword evidence="10" id="KW-0963">Cytoplasm</keyword>
<dbReference type="OrthoDB" id="9807137at2"/>
<dbReference type="PANTHER" id="PTHR42701:SF1">
    <property type="entry name" value="IMIDAZOLE GLYCEROL PHOSPHATE SYNTHASE SUBUNIT HISH"/>
    <property type="match status" value="1"/>
</dbReference>
<dbReference type="GO" id="GO:0000107">
    <property type="term" value="F:imidazoleglycerol-phosphate synthase activity"/>
    <property type="evidence" value="ECO:0007669"/>
    <property type="project" value="UniProtKB-UniRule"/>
</dbReference>
<dbReference type="InterPro" id="IPR010139">
    <property type="entry name" value="Imidazole-glycPsynth_HisH"/>
</dbReference>
<dbReference type="SUPFAM" id="SSF52317">
    <property type="entry name" value="Class I glutamine amidotransferase-like"/>
    <property type="match status" value="1"/>
</dbReference>
<proteinExistence type="inferred from homology"/>
<accession>A0A1Z2XK71</accession>
<evidence type="ECO:0000313" key="14">
    <source>
        <dbReference type="EMBL" id="TGY76555.1"/>
    </source>
</evidence>